<feature type="compositionally biased region" description="Acidic residues" evidence="1">
    <location>
        <begin position="268"/>
        <end position="277"/>
    </location>
</feature>
<dbReference type="GO" id="GO:0005802">
    <property type="term" value="C:trans-Golgi network"/>
    <property type="evidence" value="ECO:0007669"/>
    <property type="project" value="TreeGrafter"/>
</dbReference>
<dbReference type="InterPro" id="IPR040314">
    <property type="entry name" value="DOP1"/>
</dbReference>
<dbReference type="OrthoDB" id="297643at2759"/>
<evidence type="ECO:0000256" key="1">
    <source>
        <dbReference type="SAM" id="MobiDB-lite"/>
    </source>
</evidence>
<organism evidence="4 5">
    <name type="scientific">Steinernema carpocapsae</name>
    <name type="common">Entomopathogenic nematode</name>
    <dbReference type="NCBI Taxonomy" id="34508"/>
    <lineage>
        <taxon>Eukaryota</taxon>
        <taxon>Metazoa</taxon>
        <taxon>Ecdysozoa</taxon>
        <taxon>Nematoda</taxon>
        <taxon>Chromadorea</taxon>
        <taxon>Rhabditida</taxon>
        <taxon>Tylenchina</taxon>
        <taxon>Panagrolaimomorpha</taxon>
        <taxon>Strongyloidoidea</taxon>
        <taxon>Steinernematidae</taxon>
        <taxon>Steinernema</taxon>
    </lineage>
</organism>
<reference evidence="4 5" key="1">
    <citation type="journal article" date="2015" name="Genome Biol.">
        <title>Comparative genomics of Steinernema reveals deeply conserved gene regulatory networks.</title>
        <authorList>
            <person name="Dillman A.R."/>
            <person name="Macchietto M."/>
            <person name="Porter C.F."/>
            <person name="Rogers A."/>
            <person name="Williams B."/>
            <person name="Antoshechkin I."/>
            <person name="Lee M.M."/>
            <person name="Goodwin Z."/>
            <person name="Lu X."/>
            <person name="Lewis E.E."/>
            <person name="Goodrich-Blair H."/>
            <person name="Stock S.P."/>
            <person name="Adams B.J."/>
            <person name="Sternberg P.W."/>
            <person name="Mortazavi A."/>
        </authorList>
    </citation>
    <scope>NUCLEOTIDE SEQUENCE [LARGE SCALE GENOMIC DNA]</scope>
    <source>
        <strain evidence="4 5">ALL</strain>
    </source>
</reference>
<evidence type="ECO:0000313" key="4">
    <source>
        <dbReference type="EMBL" id="TKR96355.1"/>
    </source>
</evidence>
<dbReference type="GO" id="GO:0005768">
    <property type="term" value="C:endosome"/>
    <property type="evidence" value="ECO:0007669"/>
    <property type="project" value="TreeGrafter"/>
</dbReference>
<evidence type="ECO:0000313" key="5">
    <source>
        <dbReference type="Proteomes" id="UP000298663"/>
    </source>
</evidence>
<dbReference type="Pfam" id="PF24601">
    <property type="entry name" value="TPR_DOP1"/>
    <property type="match status" value="1"/>
</dbReference>
<dbReference type="InterPro" id="IPR056459">
    <property type="entry name" value="TPR_DOP1"/>
</dbReference>
<feature type="domain" description="DOP1-like C-terminal" evidence="2">
    <location>
        <begin position="1272"/>
        <end position="1622"/>
    </location>
</feature>
<reference evidence="4 5" key="2">
    <citation type="journal article" date="2019" name="G3 (Bethesda)">
        <title>Hybrid Assembly of the Genome of the Entomopathogenic Nematode Steinernema carpocapsae Identifies the X-Chromosome.</title>
        <authorList>
            <person name="Serra L."/>
            <person name="Macchietto M."/>
            <person name="Macias-Munoz A."/>
            <person name="McGill C.J."/>
            <person name="Rodriguez I.M."/>
            <person name="Rodriguez B."/>
            <person name="Murad R."/>
            <person name="Mortazavi A."/>
        </authorList>
    </citation>
    <scope>NUCLEOTIDE SEQUENCE [LARGE SCALE GENOMIC DNA]</scope>
    <source>
        <strain evidence="4 5">ALL</strain>
    </source>
</reference>
<comment type="caution">
    <text evidence="4">The sequence shown here is derived from an EMBL/GenBank/DDBJ whole genome shotgun (WGS) entry which is preliminary data.</text>
</comment>
<dbReference type="GO" id="GO:0006895">
    <property type="term" value="P:Golgi to endosome transport"/>
    <property type="evidence" value="ECO:0007669"/>
    <property type="project" value="InterPro"/>
</dbReference>
<dbReference type="InterPro" id="IPR056457">
    <property type="entry name" value="DOP1_C"/>
</dbReference>
<dbReference type="PANTHER" id="PTHR14042">
    <property type="entry name" value="DOPEY-RELATED"/>
    <property type="match status" value="1"/>
</dbReference>
<accession>A0A4V6A6V0</accession>
<sequence length="1663" mass="184467">MVAVHTLDNSEFFSEACRVLWNCLLTPKMDQAYLQTACRLLLLMHSRKAQEQSSICEEVIIQELTSKDVGVHCQAAQKFQTFWSLNRQFLSNVEVELFVGLHAKPFHKVVMNLLGVLAEGGINRSQVALRTFANAWFVDCAKHNDMPHILEMLSMMLWSPKTSRVSIQHVQIQSRCNHNDLQVVPAGLNDVGLKTANSRKDLHHMCAEDGALGDVHHEHTLFSYMNDHKIVSELRKRLLLTPSAENAFSHEQPSSCKTHKRTISDIPNFDDDNLSNDDSFEADGISLDSMTNQAVFETVQFIVDAVVEDEETHDRRSEIYYDTMDQAEDNVSVAESTVTARSRSSLPPKLSVEEVNDVEMKCVANGIPGGFRASASSVQLTLMGSEGTEEQPKNDTPNSGSASSVKRVKTGHRRQDSLQESIFSMTTQELRLFDPAELPKNTAPGDGKQPLFDELHAHMLLYEDEGSQVGLARCEQIFRIISSLINSNQLVGRMVVNCMASSGTANLVTSLSNTQERSPVNCSLGELVARHTRSILGYDFFPEAGADLTSEEFSMSKAKQHSTFLEIFITAALNYLRSFFLNSPVQPVYEKDLISSWECKIAALEFLTDLIRELRLILKEQQSRAFVAYLHAILTKSKLQRCLLYLLSGVVQHSTNASVGMSALSVQIVSFNCGPKAQASFEHLMTSFHTALLDLTAMVIGMEYEIKNGFQNYVEQQNSSISGYMDKMSINQQLYNSPQIRSTVREPHVGIVELRLFLCVVLNAIKKRPDRHGIWLQFLINILPFLDRSLPTVVVHIVEQLCKNLDTAVMAAFPVLEQNEAILYVGDSISMRSTPTHTPRSLPSNGHLNGFDIPANYGIKAMETLATMIHYCLIESTGTCINSPSILQGSAGPTSSSGWSATGAASSLVGSAISVIPGTFTTLFKVLTFSDSGSTAAVGPKDQRVNSNMKMAKSEMMRTFPHALSTLCDVWSTMKRNGEPLVPIGSKLIMSRMIIELLSPIAQNHQNTFLHSVAMVWLTRRTAKQQALQRFEPDQPSFTYSPTQQDIADLIVSIKVLPFESLIATITDALKDYGTKSGKLSAAGTDKQAQNAFPVEVSLLELLHACIHQSQAAIKPCWAALHTMISEAPLSQLPPRAVFLQFMILVDFVKISGSHAIIEDKQLSRSVQDACQKLTDAVNMIIGWQLEQPTWLKRTLVVKQDTGTVKPVDLSPTIDFASTAPGSLLASESNSIKGSTTSLATGSTLLGSSQTNSTIGGFEKKSSSNLRSSLKDSAKRDPQFSTQALFLLAENVTELVDSICKSEDKERLLPNITNVWNNTLPFLRAKHTRNARFFLAGSQFLASMSTYNYMRSVWRKSAVDLIGDTGFFKMDQHALKQWLIIVDHLTTHDKSSFKEIMSATAAANTGISGIMSNKESDYDHRASVLKRLAFVILSSERDQFQTLMPDIQERLADNLRLNQVPVVHTQVFLCFRVLLVRFKPSNLTSIWPSLIIELISVLMMIDQDLTSAIATQNEESGNKTPASSSDQTMQLYLSACKLLETLCTLPAGYLTQYQMCNWSFVSTVPRHNRDAFIPYANKINDLLNIKYEPLTDAERRTSTASLAGLKTISDFRDLRPFFHALASQHNILPGRTTLKHHLGGGIDLSYLSSESITEASFRGFQTS</sequence>
<gene>
    <name evidence="4" type="ORF">L596_010386</name>
</gene>
<protein>
    <recommendedName>
        <fullName evidence="6">Dopey N-terminal domain-containing protein</fullName>
    </recommendedName>
</protein>
<evidence type="ECO:0000259" key="3">
    <source>
        <dbReference type="Pfam" id="PF24601"/>
    </source>
</evidence>
<feature type="compositionally biased region" description="Polar residues" evidence="1">
    <location>
        <begin position="394"/>
        <end position="404"/>
    </location>
</feature>
<feature type="region of interest" description="Disordered" evidence="1">
    <location>
        <begin position="383"/>
        <end position="420"/>
    </location>
</feature>
<proteinExistence type="predicted"/>
<evidence type="ECO:0000259" key="2">
    <source>
        <dbReference type="Pfam" id="PF24598"/>
    </source>
</evidence>
<dbReference type="STRING" id="34508.A0A4V6A6V0"/>
<dbReference type="GO" id="GO:0005829">
    <property type="term" value="C:cytosol"/>
    <property type="evidence" value="ECO:0007669"/>
    <property type="project" value="GOC"/>
</dbReference>
<dbReference type="Proteomes" id="UP000298663">
    <property type="component" value="Unassembled WGS sequence"/>
</dbReference>
<dbReference type="PANTHER" id="PTHR14042:SF24">
    <property type="entry name" value="PROTEIN DOPEY-1 HOMOLOG"/>
    <property type="match status" value="1"/>
</dbReference>
<keyword evidence="5" id="KW-1185">Reference proteome</keyword>
<feature type="region of interest" description="Disordered" evidence="1">
    <location>
        <begin position="247"/>
        <end position="277"/>
    </location>
</feature>
<feature type="compositionally biased region" description="Polar residues" evidence="1">
    <location>
        <begin position="247"/>
        <end position="256"/>
    </location>
</feature>
<name>A0A4V6A6V0_STECR</name>
<feature type="domain" description="DOP1-like TPR" evidence="3">
    <location>
        <begin position="454"/>
        <end position="875"/>
    </location>
</feature>
<dbReference type="EMBL" id="AZBU02000002">
    <property type="protein sequence ID" value="TKR96355.1"/>
    <property type="molecule type" value="Genomic_DNA"/>
</dbReference>
<dbReference type="Pfam" id="PF24598">
    <property type="entry name" value="DOP1_C"/>
    <property type="match status" value="1"/>
</dbReference>
<evidence type="ECO:0008006" key="6">
    <source>
        <dbReference type="Google" id="ProtNLM"/>
    </source>
</evidence>